<gene>
    <name evidence="2" type="ORF">WJX73_001635</name>
</gene>
<feature type="compositionally biased region" description="Basic residues" evidence="1">
    <location>
        <begin position="29"/>
        <end position="43"/>
    </location>
</feature>
<keyword evidence="3" id="KW-1185">Reference proteome</keyword>
<name>A0AAW1PYM6_9CHLO</name>
<evidence type="ECO:0000256" key="1">
    <source>
        <dbReference type="SAM" id="MobiDB-lite"/>
    </source>
</evidence>
<organism evidence="2 3">
    <name type="scientific">Symbiochloris irregularis</name>
    <dbReference type="NCBI Taxonomy" id="706552"/>
    <lineage>
        <taxon>Eukaryota</taxon>
        <taxon>Viridiplantae</taxon>
        <taxon>Chlorophyta</taxon>
        <taxon>core chlorophytes</taxon>
        <taxon>Trebouxiophyceae</taxon>
        <taxon>Trebouxiales</taxon>
        <taxon>Trebouxiaceae</taxon>
        <taxon>Symbiochloris</taxon>
    </lineage>
</organism>
<feature type="compositionally biased region" description="Polar residues" evidence="1">
    <location>
        <begin position="19"/>
        <end position="28"/>
    </location>
</feature>
<accession>A0AAW1PYM6</accession>
<dbReference type="Proteomes" id="UP001465755">
    <property type="component" value="Unassembled WGS sequence"/>
</dbReference>
<dbReference type="EMBL" id="JALJOQ010000001">
    <property type="protein sequence ID" value="KAK9814900.1"/>
    <property type="molecule type" value="Genomic_DNA"/>
</dbReference>
<reference evidence="2 3" key="1">
    <citation type="journal article" date="2024" name="Nat. Commun.">
        <title>Phylogenomics reveals the evolutionary origins of lichenization in chlorophyte algae.</title>
        <authorList>
            <person name="Puginier C."/>
            <person name="Libourel C."/>
            <person name="Otte J."/>
            <person name="Skaloud P."/>
            <person name="Haon M."/>
            <person name="Grisel S."/>
            <person name="Petersen M."/>
            <person name="Berrin J.G."/>
            <person name="Delaux P.M."/>
            <person name="Dal Grande F."/>
            <person name="Keller J."/>
        </authorList>
    </citation>
    <scope>NUCLEOTIDE SEQUENCE [LARGE SCALE GENOMIC DNA]</scope>
    <source>
        <strain evidence="2 3">SAG 2036</strain>
    </source>
</reference>
<comment type="caution">
    <text evidence="2">The sequence shown here is derived from an EMBL/GenBank/DDBJ whole genome shotgun (WGS) entry which is preliminary data.</text>
</comment>
<feature type="region of interest" description="Disordered" evidence="1">
    <location>
        <begin position="19"/>
        <end position="43"/>
    </location>
</feature>
<proteinExistence type="predicted"/>
<dbReference type="AlphaFoldDB" id="A0AAW1PYM6"/>
<evidence type="ECO:0000313" key="3">
    <source>
        <dbReference type="Proteomes" id="UP001465755"/>
    </source>
</evidence>
<protein>
    <submittedName>
        <fullName evidence="2">Uncharacterized protein</fullName>
    </submittedName>
</protein>
<sequence length="109" mass="12045">MTRPMHAHSVCRHCTRTVVSPPSHSLSTPHRHAHFSKHSRRRPCRGLTSLQALQLPSEKAAGQVQGVEDEAGSVLKVNGPALHLDTDHPRRRLLVSFNCNKCGERSSKA</sequence>
<evidence type="ECO:0000313" key="2">
    <source>
        <dbReference type="EMBL" id="KAK9814900.1"/>
    </source>
</evidence>